<feature type="transmembrane region" description="Helical" evidence="7">
    <location>
        <begin position="307"/>
        <end position="328"/>
    </location>
</feature>
<dbReference type="GO" id="GO:0005886">
    <property type="term" value="C:plasma membrane"/>
    <property type="evidence" value="ECO:0007669"/>
    <property type="project" value="UniProtKB-SubCell"/>
</dbReference>
<keyword evidence="5 7" id="KW-1133">Transmembrane helix</keyword>
<evidence type="ECO:0000256" key="3">
    <source>
        <dbReference type="ARBA" id="ARBA00022475"/>
    </source>
</evidence>
<dbReference type="Proteomes" id="UP000471147">
    <property type="component" value="Unassembled WGS sequence"/>
</dbReference>
<dbReference type="InterPro" id="IPR050833">
    <property type="entry name" value="Poly_Biosynth_Transport"/>
</dbReference>
<feature type="transmembrane region" description="Helical" evidence="7">
    <location>
        <begin position="402"/>
        <end position="422"/>
    </location>
</feature>
<evidence type="ECO:0000256" key="4">
    <source>
        <dbReference type="ARBA" id="ARBA00022692"/>
    </source>
</evidence>
<feature type="transmembrane region" description="Helical" evidence="7">
    <location>
        <begin position="434"/>
        <end position="455"/>
    </location>
</feature>
<dbReference type="AlphaFoldDB" id="A0A6I4LT49"/>
<sequence>MRWHFTICVQVGSIRSVFYNSRRIAMASNKEGIVSGGIGFLSRATVQFLLFGVTIVATRQLSISEFGSYALASLFLIVARALFYVGPYEYLLKTPHTPSLYSTCLRANIILAAAISCLLALVYLIAFRMFETNDVSRLIALLAPSIFLVAITAWYEAVLLRDLRVRRYYLSTLIGDCIGAALAVFLLLKGYGVVSLVAQTYARLLILFILYAIGTTHRPALGHGWTHVREVFLWSKERYYAVLLNFSSTYGADVVLGILLSPAATGLYRASSRIVSTLTDLFAQPLQKISQTNLSARLVREKSLDSSWLTMLSGVGAIGWAGLITLAFLADDLVPLALGEKWTPAVPIVVSFCAVKSFMLLDAVTTSFLVCHDRQKQMLRVQICVALAVIMLSWFVAPFGPVWVAIAVGCATATMSLIYGAMVLKLSKAGAEAIFDMIKTSAPPVIGTVLALTLFDQLLPDLPREQAVFWGLIAAATGSMTGAFIVRTRILTAIGSLGHLPDAKPSRVAP</sequence>
<feature type="transmembrane region" description="Helical" evidence="7">
    <location>
        <begin position="138"/>
        <end position="155"/>
    </location>
</feature>
<dbReference type="PANTHER" id="PTHR30250">
    <property type="entry name" value="PST FAMILY PREDICTED COLANIC ACID TRANSPORTER"/>
    <property type="match status" value="1"/>
</dbReference>
<organism evidence="8 9">
    <name type="scientific">Sphingorhabdus profundilacus</name>
    <dbReference type="NCBI Taxonomy" id="2509718"/>
    <lineage>
        <taxon>Bacteria</taxon>
        <taxon>Pseudomonadati</taxon>
        <taxon>Pseudomonadota</taxon>
        <taxon>Alphaproteobacteria</taxon>
        <taxon>Sphingomonadales</taxon>
        <taxon>Sphingomonadaceae</taxon>
        <taxon>Sphingorhabdus</taxon>
    </lineage>
</organism>
<evidence type="ECO:0000313" key="8">
    <source>
        <dbReference type="EMBL" id="MVZ96602.1"/>
    </source>
</evidence>
<feature type="transmembrane region" description="Helical" evidence="7">
    <location>
        <begin position="467"/>
        <end position="486"/>
    </location>
</feature>
<feature type="transmembrane region" description="Helical" evidence="7">
    <location>
        <begin position="348"/>
        <end position="371"/>
    </location>
</feature>
<comment type="similarity">
    <text evidence="2">Belongs to the polysaccharide synthase family.</text>
</comment>
<evidence type="ECO:0000313" key="9">
    <source>
        <dbReference type="Proteomes" id="UP000471147"/>
    </source>
</evidence>
<evidence type="ECO:0000256" key="6">
    <source>
        <dbReference type="ARBA" id="ARBA00023136"/>
    </source>
</evidence>
<protein>
    <recommendedName>
        <fullName evidence="10">Lipopolysaccharide biosynthesis protein</fullName>
    </recommendedName>
</protein>
<evidence type="ECO:0008006" key="10">
    <source>
        <dbReference type="Google" id="ProtNLM"/>
    </source>
</evidence>
<keyword evidence="3" id="KW-1003">Cell membrane</keyword>
<gene>
    <name evidence="8" type="ORF">EUU23_02640</name>
</gene>
<accession>A0A6I4LT49</accession>
<name>A0A6I4LT49_9SPHN</name>
<feature type="transmembrane region" description="Helical" evidence="7">
    <location>
        <begin position="200"/>
        <end position="219"/>
    </location>
</feature>
<comment type="caution">
    <text evidence="8">The sequence shown here is derived from an EMBL/GenBank/DDBJ whole genome shotgun (WGS) entry which is preliminary data.</text>
</comment>
<proteinExistence type="inferred from homology"/>
<dbReference type="PANTHER" id="PTHR30250:SF10">
    <property type="entry name" value="LIPOPOLYSACCHARIDE BIOSYNTHESIS PROTEIN WZXC"/>
    <property type="match status" value="1"/>
</dbReference>
<feature type="transmembrane region" description="Helical" evidence="7">
    <location>
        <begin position="378"/>
        <end position="396"/>
    </location>
</feature>
<feature type="transmembrane region" description="Helical" evidence="7">
    <location>
        <begin position="167"/>
        <end position="188"/>
    </location>
</feature>
<dbReference type="Pfam" id="PF13440">
    <property type="entry name" value="Polysacc_synt_3"/>
    <property type="match status" value="1"/>
</dbReference>
<reference evidence="8 9" key="1">
    <citation type="submission" date="2019-01" db="EMBL/GenBank/DDBJ databases">
        <title>Sphingorhabdus lacus sp.nov., isolated from an oligotrophic freshwater lake.</title>
        <authorList>
            <person name="Park M."/>
        </authorList>
    </citation>
    <scope>NUCLEOTIDE SEQUENCE [LARGE SCALE GENOMIC DNA]</scope>
    <source>
        <strain evidence="8 9">IMCC26285</strain>
    </source>
</reference>
<feature type="transmembrane region" description="Helical" evidence="7">
    <location>
        <begin position="33"/>
        <end position="57"/>
    </location>
</feature>
<evidence type="ECO:0000256" key="7">
    <source>
        <dbReference type="SAM" id="Phobius"/>
    </source>
</evidence>
<feature type="transmembrane region" description="Helical" evidence="7">
    <location>
        <begin position="107"/>
        <end position="126"/>
    </location>
</feature>
<comment type="subcellular location">
    <subcellularLocation>
        <location evidence="1">Cell membrane</location>
        <topology evidence="1">Multi-pass membrane protein</topology>
    </subcellularLocation>
</comment>
<feature type="transmembrane region" description="Helical" evidence="7">
    <location>
        <begin position="69"/>
        <end position="87"/>
    </location>
</feature>
<evidence type="ECO:0000256" key="5">
    <source>
        <dbReference type="ARBA" id="ARBA00022989"/>
    </source>
</evidence>
<keyword evidence="6 7" id="KW-0472">Membrane</keyword>
<keyword evidence="9" id="KW-1185">Reference proteome</keyword>
<evidence type="ECO:0000256" key="1">
    <source>
        <dbReference type="ARBA" id="ARBA00004651"/>
    </source>
</evidence>
<dbReference type="EMBL" id="SDWJ01000001">
    <property type="protein sequence ID" value="MVZ96602.1"/>
    <property type="molecule type" value="Genomic_DNA"/>
</dbReference>
<keyword evidence="4 7" id="KW-0812">Transmembrane</keyword>
<evidence type="ECO:0000256" key="2">
    <source>
        <dbReference type="ARBA" id="ARBA00007430"/>
    </source>
</evidence>